<evidence type="ECO:0008006" key="6">
    <source>
        <dbReference type="Google" id="ProtNLM"/>
    </source>
</evidence>
<comment type="subcellular location">
    <subcellularLocation>
        <location evidence="1">Nucleus</location>
    </subcellularLocation>
</comment>
<dbReference type="OrthoDB" id="268479at2759"/>
<evidence type="ECO:0000256" key="1">
    <source>
        <dbReference type="ARBA" id="ARBA00004123"/>
    </source>
</evidence>
<dbReference type="Proteomes" id="UP000002729">
    <property type="component" value="Unassembled WGS sequence"/>
</dbReference>
<evidence type="ECO:0000313" key="5">
    <source>
        <dbReference type="Proteomes" id="UP000002729"/>
    </source>
</evidence>
<organism evidence="5">
    <name type="scientific">Aureococcus anophagefferens</name>
    <name type="common">Harmful bloom alga</name>
    <dbReference type="NCBI Taxonomy" id="44056"/>
    <lineage>
        <taxon>Eukaryota</taxon>
        <taxon>Sar</taxon>
        <taxon>Stramenopiles</taxon>
        <taxon>Ochrophyta</taxon>
        <taxon>Pelagophyceae</taxon>
        <taxon>Pelagomonadales</taxon>
        <taxon>Pelagomonadaceae</taxon>
        <taxon>Aureococcus</taxon>
    </lineage>
</organism>
<evidence type="ECO:0000256" key="2">
    <source>
        <dbReference type="ARBA" id="ARBA00022490"/>
    </source>
</evidence>
<keyword evidence="3" id="KW-0647">Proteasome</keyword>
<dbReference type="KEGG" id="aaf:AURANDRAFT_55099"/>
<dbReference type="GO" id="GO:0005634">
    <property type="term" value="C:nucleus"/>
    <property type="evidence" value="ECO:0007669"/>
    <property type="project" value="UniProtKB-SubCell"/>
</dbReference>
<reference evidence="4 5" key="1">
    <citation type="journal article" date="2011" name="Proc. Natl. Acad. Sci. U.S.A.">
        <title>Niche of harmful alga Aureococcus anophagefferens revealed through ecogenomics.</title>
        <authorList>
            <person name="Gobler C.J."/>
            <person name="Berry D.L."/>
            <person name="Dyhrman S.T."/>
            <person name="Wilhelm S.W."/>
            <person name="Salamov A."/>
            <person name="Lobanov A.V."/>
            <person name="Zhang Y."/>
            <person name="Collier J.L."/>
            <person name="Wurch L.L."/>
            <person name="Kustka A.B."/>
            <person name="Dill B.D."/>
            <person name="Shah M."/>
            <person name="VerBerkmoes N.C."/>
            <person name="Kuo A."/>
            <person name="Terry A."/>
            <person name="Pangilinan J."/>
            <person name="Lindquist E.A."/>
            <person name="Lucas S."/>
            <person name="Paulsen I.T."/>
            <person name="Hattenrath-Lehmann T.K."/>
            <person name="Talmage S.C."/>
            <person name="Walker E.A."/>
            <person name="Koch F."/>
            <person name="Burson A.M."/>
            <person name="Marcoval M.A."/>
            <person name="Tang Y.Z."/>
            <person name="Lecleir G.R."/>
            <person name="Coyne K.J."/>
            <person name="Berg G.M."/>
            <person name="Bertrand E.M."/>
            <person name="Saito M.A."/>
            <person name="Gladyshev V.N."/>
            <person name="Grigoriev I.V."/>
        </authorList>
    </citation>
    <scope>NUCLEOTIDE SEQUENCE [LARGE SCALE GENOMIC DNA]</scope>
    <source>
        <strain evidence="5">CCMP 1984</strain>
    </source>
</reference>
<dbReference type="PANTHER" id="PTHR32194">
    <property type="entry name" value="METALLOPROTEASE TLDD"/>
    <property type="match status" value="1"/>
</dbReference>
<gene>
    <name evidence="4" type="ORF">AURANDRAFT_55099</name>
</gene>
<accession>F0YJN4</accession>
<sequence length="274" mass="29189">MSRINSQVKTVYTPGQPCRSAVETGRRFAAPCAMLWCILVLALPRNAHGKFRPYANNGGSLAAACGHGFALIAADSQFLHGMMITSSVFDRVVPLSDVVLMGTSGCAADCESMTHDVRTEAERYIVGAKLSMDASVAAQLCSGAMYARRGFPHHMSLVVCGLDSVGFGRVFVFDSIGSLMEGPTVTAGSAREVLQSVLDGLTPWHCSSCGKRVPNFQCADDAREVLLAAFRVAARRDATVGRLVDLTLVRQTEAPLRETVLVDGLAKSTKFLAG</sequence>
<dbReference type="RefSeq" id="XP_009040625.1">
    <property type="nucleotide sequence ID" value="XM_009042377.1"/>
</dbReference>
<protein>
    <recommendedName>
        <fullName evidence="6">Proteasome subunit beta</fullName>
    </recommendedName>
</protein>
<dbReference type="GO" id="GO:0051603">
    <property type="term" value="P:proteolysis involved in protein catabolic process"/>
    <property type="evidence" value="ECO:0007669"/>
    <property type="project" value="InterPro"/>
</dbReference>
<dbReference type="InParanoid" id="F0YJN4"/>
<dbReference type="EMBL" id="GL833148">
    <property type="protein sequence ID" value="EGB04711.1"/>
    <property type="molecule type" value="Genomic_DNA"/>
</dbReference>
<evidence type="ECO:0000313" key="4">
    <source>
        <dbReference type="EMBL" id="EGB04711.1"/>
    </source>
</evidence>
<dbReference type="InterPro" id="IPR029055">
    <property type="entry name" value="Ntn_hydrolases_N"/>
</dbReference>
<proteinExistence type="predicted"/>
<dbReference type="Pfam" id="PF00227">
    <property type="entry name" value="Proteasome"/>
    <property type="match status" value="1"/>
</dbReference>
<keyword evidence="5" id="KW-1185">Reference proteome</keyword>
<dbReference type="PANTHER" id="PTHR32194:SF2">
    <property type="entry name" value="PROTEASOME SUBUNIT BETA TYPE-1"/>
    <property type="match status" value="1"/>
</dbReference>
<dbReference type="GO" id="GO:0005839">
    <property type="term" value="C:proteasome core complex"/>
    <property type="evidence" value="ECO:0007669"/>
    <property type="project" value="InterPro"/>
</dbReference>
<dbReference type="InterPro" id="IPR023333">
    <property type="entry name" value="Proteasome_suB-type"/>
</dbReference>
<keyword evidence="2" id="KW-0963">Cytoplasm</keyword>
<dbReference type="GeneID" id="20222479"/>
<dbReference type="AlphaFoldDB" id="F0YJN4"/>
<dbReference type="eggNOG" id="KOG0179">
    <property type="taxonomic scope" value="Eukaryota"/>
</dbReference>
<dbReference type="SUPFAM" id="SSF56235">
    <property type="entry name" value="N-terminal nucleophile aminohydrolases (Ntn hydrolases)"/>
    <property type="match status" value="1"/>
</dbReference>
<dbReference type="Gene3D" id="3.60.20.10">
    <property type="entry name" value="Glutamine Phosphoribosylpyrophosphate, subunit 1, domain 1"/>
    <property type="match status" value="1"/>
</dbReference>
<name>F0YJN4_AURAN</name>
<dbReference type="InterPro" id="IPR001353">
    <property type="entry name" value="Proteasome_sua/b"/>
</dbReference>
<dbReference type="GO" id="GO:0005737">
    <property type="term" value="C:cytoplasm"/>
    <property type="evidence" value="ECO:0007669"/>
    <property type="project" value="TreeGrafter"/>
</dbReference>
<evidence type="ECO:0000256" key="3">
    <source>
        <dbReference type="ARBA" id="ARBA00022942"/>
    </source>
</evidence>